<dbReference type="InParanoid" id="A0A1D3D7A4"/>
<gene>
    <name evidence="2" type="ORF">cyc_06876</name>
</gene>
<dbReference type="VEuPathDB" id="ToxoDB:cyc_06876"/>
<evidence type="ECO:0000313" key="2">
    <source>
        <dbReference type="EMBL" id="OEH79316.1"/>
    </source>
</evidence>
<dbReference type="Proteomes" id="UP000095192">
    <property type="component" value="Unassembled WGS sequence"/>
</dbReference>
<comment type="caution">
    <text evidence="2">The sequence shown here is derived from an EMBL/GenBank/DDBJ whole genome shotgun (WGS) entry which is preliminary data.</text>
</comment>
<organism evidence="2 3">
    <name type="scientific">Cyclospora cayetanensis</name>
    <dbReference type="NCBI Taxonomy" id="88456"/>
    <lineage>
        <taxon>Eukaryota</taxon>
        <taxon>Sar</taxon>
        <taxon>Alveolata</taxon>
        <taxon>Apicomplexa</taxon>
        <taxon>Conoidasida</taxon>
        <taxon>Coccidia</taxon>
        <taxon>Eucoccidiorida</taxon>
        <taxon>Eimeriorina</taxon>
        <taxon>Eimeriidae</taxon>
        <taxon>Cyclospora</taxon>
    </lineage>
</organism>
<sequence length="290" mass="29488">MVHVSALPPTTPASASLTCQLNGLGVLCGSEFGRVCYWKVAGSQGETIPTRDASRQVVTSILGGPSAVGVSTTPSSGAETKRNRLRSLLLRKRSSVSSGECIPGGSIPRETESKGLSEFFPVNIEEPSTGGDLPPSDLITSTAFAAAAGSSEAGEEGASCASHTDLAASTGAATAGAWSPPKGTFPADGEEDALCDSDDSDLCAASLAALSVAESLGGAASRSSPRSHPDGQAFSWRAGKRLHLGLPPESYALCRQASEEARNLVVVAGSYTGRIRIFVNLAGVLADPNP</sequence>
<protein>
    <submittedName>
        <fullName evidence="2">Wd repeat-containing protein</fullName>
    </submittedName>
</protein>
<proteinExistence type="predicted"/>
<dbReference type="AlphaFoldDB" id="A0A1D3D7A4"/>
<name>A0A1D3D7A4_9EIME</name>
<accession>A0A1D3D7A4</accession>
<feature type="region of interest" description="Disordered" evidence="1">
    <location>
        <begin position="171"/>
        <end position="192"/>
    </location>
</feature>
<evidence type="ECO:0000256" key="1">
    <source>
        <dbReference type="SAM" id="MobiDB-lite"/>
    </source>
</evidence>
<keyword evidence="3" id="KW-1185">Reference proteome</keyword>
<evidence type="ECO:0000313" key="3">
    <source>
        <dbReference type="Proteomes" id="UP000095192"/>
    </source>
</evidence>
<dbReference type="EMBL" id="JROU02000429">
    <property type="protein sequence ID" value="OEH79316.1"/>
    <property type="molecule type" value="Genomic_DNA"/>
</dbReference>
<reference evidence="2 3" key="1">
    <citation type="journal article" date="2016" name="BMC Genomics">
        <title>Comparative genomics reveals Cyclospora cayetanensis possesses coccidia-like metabolism and invasion components but unique surface antigens.</title>
        <authorList>
            <person name="Liu S."/>
            <person name="Wang L."/>
            <person name="Zheng H."/>
            <person name="Xu Z."/>
            <person name="Roellig D.M."/>
            <person name="Li N."/>
            <person name="Frace M.A."/>
            <person name="Tang K."/>
            <person name="Arrowood M.J."/>
            <person name="Moss D.M."/>
            <person name="Zhang L."/>
            <person name="Feng Y."/>
            <person name="Xiao L."/>
        </authorList>
    </citation>
    <scope>NUCLEOTIDE SEQUENCE [LARGE SCALE GENOMIC DNA]</scope>
    <source>
        <strain evidence="2 3">CHN_HEN01</strain>
    </source>
</reference>